<dbReference type="SUPFAM" id="SSF57701">
    <property type="entry name" value="Zn2/Cys6 DNA-binding domain"/>
    <property type="match status" value="1"/>
</dbReference>
<dbReference type="Proteomes" id="UP001218188">
    <property type="component" value="Unassembled WGS sequence"/>
</dbReference>
<dbReference type="GO" id="GO:0000976">
    <property type="term" value="F:transcription cis-regulatory region binding"/>
    <property type="evidence" value="ECO:0007669"/>
    <property type="project" value="TreeGrafter"/>
</dbReference>
<organism evidence="9 10">
    <name type="scientific">Mycena alexandri</name>
    <dbReference type="NCBI Taxonomy" id="1745969"/>
    <lineage>
        <taxon>Eukaryota</taxon>
        <taxon>Fungi</taxon>
        <taxon>Dikarya</taxon>
        <taxon>Basidiomycota</taxon>
        <taxon>Agaricomycotina</taxon>
        <taxon>Agaricomycetes</taxon>
        <taxon>Agaricomycetidae</taxon>
        <taxon>Agaricales</taxon>
        <taxon>Marasmiineae</taxon>
        <taxon>Mycenaceae</taxon>
        <taxon>Mycena</taxon>
    </lineage>
</organism>
<gene>
    <name evidence="9" type="ORF">C8F04DRAFT_1118400</name>
</gene>
<name>A0AAD6SL48_9AGAR</name>
<dbReference type="Pfam" id="PF00172">
    <property type="entry name" value="Zn_clus"/>
    <property type="match status" value="1"/>
</dbReference>
<evidence type="ECO:0000256" key="1">
    <source>
        <dbReference type="ARBA" id="ARBA00004123"/>
    </source>
</evidence>
<evidence type="ECO:0000259" key="8">
    <source>
        <dbReference type="PROSITE" id="PS50048"/>
    </source>
</evidence>
<proteinExistence type="predicted"/>
<dbReference type="PROSITE" id="PS50048">
    <property type="entry name" value="ZN2_CY6_FUNGAL_2"/>
    <property type="match status" value="1"/>
</dbReference>
<evidence type="ECO:0000256" key="2">
    <source>
        <dbReference type="ARBA" id="ARBA00022723"/>
    </source>
</evidence>
<feature type="compositionally biased region" description="Basic and acidic residues" evidence="7">
    <location>
        <begin position="1"/>
        <end position="12"/>
    </location>
</feature>
<evidence type="ECO:0000256" key="6">
    <source>
        <dbReference type="ARBA" id="ARBA00023242"/>
    </source>
</evidence>
<comment type="subcellular location">
    <subcellularLocation>
        <location evidence="1">Nucleus</location>
    </subcellularLocation>
</comment>
<accession>A0AAD6SL48</accession>
<evidence type="ECO:0000313" key="9">
    <source>
        <dbReference type="EMBL" id="KAJ7028698.1"/>
    </source>
</evidence>
<dbReference type="GO" id="GO:0008270">
    <property type="term" value="F:zinc ion binding"/>
    <property type="evidence" value="ECO:0007669"/>
    <property type="project" value="InterPro"/>
</dbReference>
<sequence>MKRSRENKDDSARPGAKKPKSIQACASCRKHKTRCEILDPSKNPVRCHRCQVLTIPCSYEGTILPTAATSKLPTLATPENTEGERTRTSNPMVAYPSQIPPTDRLWAFVTEDHHGIDWSAPMLAIQHLSRLPFASFDPPREAAQALSVGDLTLSAILDEERQRYLLDLFDERYTPWLNFKPIRSTNGSLLDIVCCAIASRHLENMSGGVQVKAELQRLTEDSIAKMIFNPRPQKNEGRDGRLLIASAVSMAMNLRLNQASKQAILLRKKNRGRLSQQDSDVLEEMLEKARLWIALTNTESMLCVGTGRVPLSRRSPEDLQLVEYPKSFDDSVNYGDLRLGLTASSFDLVEEGNGNRLQSGMDVDAWYDEIMIVLERMKRVKRLLAPLPIVLDHQQFYFHVLQIYEEMSRVLVIYHALMDARMSAGPIPSGESWHAYFKPHNTEAVGEWGRDLLQTTESLLLHLVAADMRLLNTAPDNLFTMVALAAGYLIGVKFLMARGGSHLLGGSDLILAKTVTHLTNVACGPGHAAQRAALLLRGMIAKWEGRASKPGAVAASYPTPTSDQPAENTFLEPSSFPGQQPSMLPPFELDFGMFADSTAPLDPDFWNNLTQTQLMPGYQ</sequence>
<feature type="region of interest" description="Disordered" evidence="7">
    <location>
        <begin position="74"/>
        <end position="95"/>
    </location>
</feature>
<dbReference type="CDD" id="cd00067">
    <property type="entry name" value="GAL4"/>
    <property type="match status" value="1"/>
</dbReference>
<dbReference type="SMART" id="SM00906">
    <property type="entry name" value="Fungal_trans"/>
    <property type="match status" value="1"/>
</dbReference>
<dbReference type="GO" id="GO:0005634">
    <property type="term" value="C:nucleus"/>
    <property type="evidence" value="ECO:0007669"/>
    <property type="project" value="UniProtKB-SubCell"/>
</dbReference>
<dbReference type="InterPro" id="IPR001138">
    <property type="entry name" value="Zn2Cys6_DnaBD"/>
</dbReference>
<feature type="compositionally biased region" description="Polar residues" evidence="7">
    <location>
        <begin position="558"/>
        <end position="567"/>
    </location>
</feature>
<dbReference type="GO" id="GO:0006351">
    <property type="term" value="P:DNA-templated transcription"/>
    <property type="evidence" value="ECO:0007669"/>
    <property type="project" value="InterPro"/>
</dbReference>
<evidence type="ECO:0000256" key="7">
    <source>
        <dbReference type="SAM" id="MobiDB-lite"/>
    </source>
</evidence>
<keyword evidence="2" id="KW-0479">Metal-binding</keyword>
<dbReference type="InterPro" id="IPR007219">
    <property type="entry name" value="XnlR_reg_dom"/>
</dbReference>
<feature type="domain" description="Zn(2)-C6 fungal-type" evidence="8">
    <location>
        <begin position="24"/>
        <end position="59"/>
    </location>
</feature>
<feature type="region of interest" description="Disordered" evidence="7">
    <location>
        <begin position="1"/>
        <end position="23"/>
    </location>
</feature>
<dbReference type="PANTHER" id="PTHR31845:SF17">
    <property type="entry name" value="ZN(II)2CYS6 TRANSCRIPTION FACTOR (EUROFUNG)"/>
    <property type="match status" value="1"/>
</dbReference>
<keyword evidence="6" id="KW-0539">Nucleus</keyword>
<keyword evidence="5" id="KW-0804">Transcription</keyword>
<dbReference type="InterPro" id="IPR036864">
    <property type="entry name" value="Zn2-C6_fun-type_DNA-bd_sf"/>
</dbReference>
<protein>
    <recommendedName>
        <fullName evidence="8">Zn(2)-C6 fungal-type domain-containing protein</fullName>
    </recommendedName>
</protein>
<evidence type="ECO:0000256" key="4">
    <source>
        <dbReference type="ARBA" id="ARBA00023125"/>
    </source>
</evidence>
<dbReference type="EMBL" id="JARJCM010000109">
    <property type="protein sequence ID" value="KAJ7028698.1"/>
    <property type="molecule type" value="Genomic_DNA"/>
</dbReference>
<evidence type="ECO:0000256" key="3">
    <source>
        <dbReference type="ARBA" id="ARBA00023015"/>
    </source>
</evidence>
<dbReference type="Gene3D" id="4.10.240.10">
    <property type="entry name" value="Zn(2)-C6 fungal-type DNA-binding domain"/>
    <property type="match status" value="1"/>
</dbReference>
<keyword evidence="10" id="KW-1185">Reference proteome</keyword>
<feature type="region of interest" description="Disordered" evidence="7">
    <location>
        <begin position="551"/>
        <end position="577"/>
    </location>
</feature>
<keyword evidence="4" id="KW-0238">DNA-binding</keyword>
<reference evidence="9" key="1">
    <citation type="submission" date="2023-03" db="EMBL/GenBank/DDBJ databases">
        <title>Massive genome expansion in bonnet fungi (Mycena s.s.) driven by repeated elements and novel gene families across ecological guilds.</title>
        <authorList>
            <consortium name="Lawrence Berkeley National Laboratory"/>
            <person name="Harder C.B."/>
            <person name="Miyauchi S."/>
            <person name="Viragh M."/>
            <person name="Kuo A."/>
            <person name="Thoen E."/>
            <person name="Andreopoulos B."/>
            <person name="Lu D."/>
            <person name="Skrede I."/>
            <person name="Drula E."/>
            <person name="Henrissat B."/>
            <person name="Morin E."/>
            <person name="Kohler A."/>
            <person name="Barry K."/>
            <person name="LaButti K."/>
            <person name="Morin E."/>
            <person name="Salamov A."/>
            <person name="Lipzen A."/>
            <person name="Mereny Z."/>
            <person name="Hegedus B."/>
            <person name="Baldrian P."/>
            <person name="Stursova M."/>
            <person name="Weitz H."/>
            <person name="Taylor A."/>
            <person name="Grigoriev I.V."/>
            <person name="Nagy L.G."/>
            <person name="Martin F."/>
            <person name="Kauserud H."/>
        </authorList>
    </citation>
    <scope>NUCLEOTIDE SEQUENCE</scope>
    <source>
        <strain evidence="9">CBHHK200</strain>
    </source>
</reference>
<dbReference type="PROSITE" id="PS00463">
    <property type="entry name" value="ZN2_CY6_FUNGAL_1"/>
    <property type="match status" value="1"/>
</dbReference>
<evidence type="ECO:0000313" key="10">
    <source>
        <dbReference type="Proteomes" id="UP001218188"/>
    </source>
</evidence>
<dbReference type="GO" id="GO:0000981">
    <property type="term" value="F:DNA-binding transcription factor activity, RNA polymerase II-specific"/>
    <property type="evidence" value="ECO:0007669"/>
    <property type="project" value="InterPro"/>
</dbReference>
<keyword evidence="3" id="KW-0805">Transcription regulation</keyword>
<comment type="caution">
    <text evidence="9">The sequence shown here is derived from an EMBL/GenBank/DDBJ whole genome shotgun (WGS) entry which is preliminary data.</text>
</comment>
<dbReference type="InterPro" id="IPR051089">
    <property type="entry name" value="prtT"/>
</dbReference>
<dbReference type="SMART" id="SM00066">
    <property type="entry name" value="GAL4"/>
    <property type="match status" value="1"/>
</dbReference>
<dbReference type="PANTHER" id="PTHR31845">
    <property type="entry name" value="FINGER DOMAIN PROTEIN, PUTATIVE-RELATED"/>
    <property type="match status" value="1"/>
</dbReference>
<dbReference type="AlphaFoldDB" id="A0AAD6SL48"/>
<evidence type="ECO:0000256" key="5">
    <source>
        <dbReference type="ARBA" id="ARBA00023163"/>
    </source>
</evidence>